<dbReference type="OrthoDB" id="9790967at2"/>
<dbReference type="EMBL" id="FQWD01000003">
    <property type="protein sequence ID" value="SHG31580.1"/>
    <property type="molecule type" value="Genomic_DNA"/>
</dbReference>
<keyword evidence="4" id="KW-0812">Transmembrane</keyword>
<gene>
    <name evidence="6" type="ORF">SAMN05216361_1802</name>
</gene>
<dbReference type="EC" id="3.1.2.4" evidence="2"/>
<evidence type="ECO:0000313" key="7">
    <source>
        <dbReference type="Proteomes" id="UP000184520"/>
    </source>
</evidence>
<dbReference type="GO" id="GO:0005829">
    <property type="term" value="C:cytosol"/>
    <property type="evidence" value="ECO:0007669"/>
    <property type="project" value="TreeGrafter"/>
</dbReference>
<name>A0A1M5IUE5_9ALTE</name>
<evidence type="ECO:0000256" key="4">
    <source>
        <dbReference type="SAM" id="Phobius"/>
    </source>
</evidence>
<dbReference type="Pfam" id="PF16113">
    <property type="entry name" value="ECH_2"/>
    <property type="match status" value="1"/>
</dbReference>
<evidence type="ECO:0000256" key="1">
    <source>
        <dbReference type="ARBA" id="ARBA00001709"/>
    </source>
</evidence>
<dbReference type="InterPro" id="IPR029045">
    <property type="entry name" value="ClpP/crotonase-like_dom_sf"/>
</dbReference>
<evidence type="ECO:0000256" key="2">
    <source>
        <dbReference type="ARBA" id="ARBA00011915"/>
    </source>
</evidence>
<evidence type="ECO:0000313" key="6">
    <source>
        <dbReference type="EMBL" id="SHG31580.1"/>
    </source>
</evidence>
<dbReference type="GO" id="GO:0016853">
    <property type="term" value="F:isomerase activity"/>
    <property type="evidence" value="ECO:0007669"/>
    <property type="project" value="UniProtKB-KW"/>
</dbReference>
<dbReference type="InterPro" id="IPR032259">
    <property type="entry name" value="HIBYL-CoA-H"/>
</dbReference>
<dbReference type="GO" id="GO:0006574">
    <property type="term" value="P:L-valine catabolic process"/>
    <property type="evidence" value="ECO:0007669"/>
    <property type="project" value="TreeGrafter"/>
</dbReference>
<feature type="transmembrane region" description="Helical" evidence="4">
    <location>
        <begin position="111"/>
        <end position="130"/>
    </location>
</feature>
<organism evidence="6 7">
    <name type="scientific">Marisediminitalea aggregata</name>
    <dbReference type="NCBI Taxonomy" id="634436"/>
    <lineage>
        <taxon>Bacteria</taxon>
        <taxon>Pseudomonadati</taxon>
        <taxon>Pseudomonadota</taxon>
        <taxon>Gammaproteobacteria</taxon>
        <taxon>Alteromonadales</taxon>
        <taxon>Alteromonadaceae</taxon>
        <taxon>Marisediminitalea</taxon>
    </lineage>
</organism>
<protein>
    <recommendedName>
        <fullName evidence="2">3-hydroxyisobutyryl-CoA hydrolase</fullName>
        <ecNumber evidence="2">3.1.2.4</ecNumber>
    </recommendedName>
</protein>
<evidence type="ECO:0000256" key="3">
    <source>
        <dbReference type="ARBA" id="ARBA00022801"/>
    </source>
</evidence>
<keyword evidence="4" id="KW-0472">Membrane</keyword>
<dbReference type="AlphaFoldDB" id="A0A1M5IUE5"/>
<dbReference type="Gene3D" id="3.90.226.10">
    <property type="entry name" value="2-enoyl-CoA Hydratase, Chain A, domain 1"/>
    <property type="match status" value="1"/>
</dbReference>
<dbReference type="STRING" id="634436.SAMN05216361_1802"/>
<dbReference type="CDD" id="cd06558">
    <property type="entry name" value="crotonase-like"/>
    <property type="match status" value="1"/>
</dbReference>
<dbReference type="GO" id="GO:0003860">
    <property type="term" value="F:3-hydroxyisobutyryl-CoA hydrolase activity"/>
    <property type="evidence" value="ECO:0007669"/>
    <property type="project" value="UniProtKB-EC"/>
</dbReference>
<dbReference type="SUPFAM" id="SSF52096">
    <property type="entry name" value="ClpP/crotonase"/>
    <property type="match status" value="1"/>
</dbReference>
<dbReference type="NCBIfam" id="NF004127">
    <property type="entry name" value="PRK05617.1"/>
    <property type="match status" value="1"/>
</dbReference>
<dbReference type="PANTHER" id="PTHR43176:SF3">
    <property type="entry name" value="3-HYDROXYISOBUTYRYL-COA HYDROLASE, MITOCHONDRIAL"/>
    <property type="match status" value="1"/>
</dbReference>
<keyword evidence="4" id="KW-1133">Transmembrane helix</keyword>
<dbReference type="RefSeq" id="WP_073321234.1">
    <property type="nucleotide sequence ID" value="NZ_FQWD01000003.1"/>
</dbReference>
<proteinExistence type="predicted"/>
<comment type="catalytic activity">
    <reaction evidence="1">
        <text>3-hydroxy-2-methylpropanoyl-CoA + H2O = 3-hydroxy-2-methylpropanoate + CoA + H(+)</text>
        <dbReference type="Rhea" id="RHEA:20888"/>
        <dbReference type="ChEBI" id="CHEBI:11805"/>
        <dbReference type="ChEBI" id="CHEBI:15377"/>
        <dbReference type="ChEBI" id="CHEBI:15378"/>
        <dbReference type="ChEBI" id="CHEBI:57287"/>
        <dbReference type="ChEBI" id="CHEBI:57340"/>
        <dbReference type="EC" id="3.1.2.4"/>
    </reaction>
</comment>
<dbReference type="InterPro" id="IPR045004">
    <property type="entry name" value="ECH_dom"/>
</dbReference>
<sequence length="371" mass="40258">MTDKLFIKRIPAASGGDIGLLTLNKPQALNALDLDMAKALFEQLSDWQHDDSIALVVLTSEGDKAFCAGGDIVSMYQAMQAQQHQVPDFLADFFAREYQLDYLIHRYGKPVVVWGAGIVMGGGIGLLAGASHRILTPSSRLAMPEITIGLYPDVGASYFLPRAPGKTGLFLGLTGASVNATDGIYVGLGDYVLADDGFERFCDALESQHWVAGEVHDQLTALCTTFELPKADWPQGKLSVWQHEIDKVLGDCSSAPEAVKAILSCESNGDSWFERAKQGLTAGSPITMHLVWEQCKRGAELSLEACFQMELIMSCRCGESGEFAEGVRALLIDKDKQPRWLFNSVDDVPADVIATHFTSPWTVNPLAGLGE</sequence>
<keyword evidence="7" id="KW-1185">Reference proteome</keyword>
<keyword evidence="6" id="KW-0413">Isomerase</keyword>
<evidence type="ECO:0000259" key="5">
    <source>
        <dbReference type="Pfam" id="PF16113"/>
    </source>
</evidence>
<reference evidence="7" key="1">
    <citation type="submission" date="2016-11" db="EMBL/GenBank/DDBJ databases">
        <authorList>
            <person name="Varghese N."/>
            <person name="Submissions S."/>
        </authorList>
    </citation>
    <scope>NUCLEOTIDE SEQUENCE [LARGE SCALE GENOMIC DNA]</scope>
    <source>
        <strain evidence="7">CGMCC 1.8995</strain>
    </source>
</reference>
<keyword evidence="3" id="KW-0378">Hydrolase</keyword>
<feature type="domain" description="Enoyl-CoA hydratase/isomerase" evidence="5">
    <location>
        <begin position="19"/>
        <end position="357"/>
    </location>
</feature>
<dbReference type="PANTHER" id="PTHR43176">
    <property type="entry name" value="3-HYDROXYISOBUTYRYL-COA HYDROLASE-RELATED"/>
    <property type="match status" value="1"/>
</dbReference>
<accession>A0A1M5IUE5</accession>
<dbReference type="Proteomes" id="UP000184520">
    <property type="component" value="Unassembled WGS sequence"/>
</dbReference>